<evidence type="ECO:0000256" key="5">
    <source>
        <dbReference type="SAM" id="MobiDB-lite"/>
    </source>
</evidence>
<evidence type="ECO:0000256" key="3">
    <source>
        <dbReference type="ARBA" id="ARBA00022989"/>
    </source>
</evidence>
<feature type="compositionally biased region" description="Polar residues" evidence="5">
    <location>
        <begin position="1"/>
        <end position="17"/>
    </location>
</feature>
<dbReference type="AlphaFoldDB" id="A0A1Y2D4M6"/>
<proteinExistence type="predicted"/>
<evidence type="ECO:0000313" key="9">
    <source>
        <dbReference type="Proteomes" id="UP000193467"/>
    </source>
</evidence>
<dbReference type="EMBL" id="MCGR01000100">
    <property type="protein sequence ID" value="ORY54167.1"/>
    <property type="molecule type" value="Genomic_DNA"/>
</dbReference>
<feature type="transmembrane region" description="Helical" evidence="6">
    <location>
        <begin position="147"/>
        <end position="170"/>
    </location>
</feature>
<keyword evidence="4 6" id="KW-0472">Membrane</keyword>
<dbReference type="InterPro" id="IPR019402">
    <property type="entry name" value="CWH43_N"/>
</dbReference>
<dbReference type="Proteomes" id="UP000193467">
    <property type="component" value="Unassembled WGS sequence"/>
</dbReference>
<feature type="transmembrane region" description="Helical" evidence="6">
    <location>
        <begin position="220"/>
        <end position="242"/>
    </location>
</feature>
<feature type="domain" description="CWH43-like N-terminal" evidence="7">
    <location>
        <begin position="59"/>
        <end position="284"/>
    </location>
</feature>
<dbReference type="OrthoDB" id="10032492at2759"/>
<name>A0A1Y2D4M6_9BASI</name>
<keyword evidence="2 6" id="KW-0812">Transmembrane</keyword>
<feature type="transmembrane region" description="Helical" evidence="6">
    <location>
        <begin position="182"/>
        <end position="200"/>
    </location>
</feature>
<dbReference type="FunCoup" id="A0A1Y2D4M6">
    <property type="interactions" value="73"/>
</dbReference>
<dbReference type="GO" id="GO:0005886">
    <property type="term" value="C:plasma membrane"/>
    <property type="evidence" value="ECO:0007669"/>
    <property type="project" value="TreeGrafter"/>
</dbReference>
<sequence>MQSYTHLSDSASDSEQPYSPPPRWTPLHQDPRLALLPPHARPSGEMKGETERWKMVVIRLLPVVATVAWLLTLLLLLFSWLYLDHRRLYKWYLGGMPYISDVGAVHKSFFRWGCSVTAIFYAASLGAERWLRARRVLSEATEERWLWIAVGVLDVLVGTLGAAALVLLSIYDAFDHPKLHSLFMSSFIIAVGVSGTLQTVEVEHLMHEHPDRKDLLDATYLKWIFLSIAVLCGGGFWIMYYICDGDATKGGECWRVTTASAVLEWAACFMCDAYLATLILDVWPAYRHTPLPHRVWANAQGIQGIHVLQPDGGYMSWPLGAQVEREEWEKEREAVWMEKGGSMRRSAVVA</sequence>
<evidence type="ECO:0000313" key="8">
    <source>
        <dbReference type="EMBL" id="ORY54167.1"/>
    </source>
</evidence>
<evidence type="ECO:0000256" key="2">
    <source>
        <dbReference type="ARBA" id="ARBA00022692"/>
    </source>
</evidence>
<dbReference type="PANTHER" id="PTHR21324:SF2">
    <property type="entry name" value="EG:22E5.9 PROTEIN"/>
    <property type="match status" value="1"/>
</dbReference>
<keyword evidence="3 6" id="KW-1133">Transmembrane helix</keyword>
<protein>
    <submittedName>
        <fullName evidence="8">Frag1/DRAM/Sfk1 family-domain-containing protein</fullName>
    </submittedName>
</protein>
<feature type="transmembrane region" description="Helical" evidence="6">
    <location>
        <begin position="262"/>
        <end position="283"/>
    </location>
</feature>
<comment type="caution">
    <text evidence="8">The sequence shown here is derived from an EMBL/GenBank/DDBJ whole genome shotgun (WGS) entry which is preliminary data.</text>
</comment>
<dbReference type="GO" id="GO:0012505">
    <property type="term" value="C:endomembrane system"/>
    <property type="evidence" value="ECO:0007669"/>
    <property type="project" value="UniProtKB-SubCell"/>
</dbReference>
<evidence type="ECO:0000259" key="7">
    <source>
        <dbReference type="Pfam" id="PF10277"/>
    </source>
</evidence>
<evidence type="ECO:0000256" key="1">
    <source>
        <dbReference type="ARBA" id="ARBA00004127"/>
    </source>
</evidence>
<dbReference type="InterPro" id="IPR050911">
    <property type="entry name" value="DRAM/TMEM150_Autophagy_Mod"/>
</dbReference>
<dbReference type="PANTHER" id="PTHR21324">
    <property type="entry name" value="FASTING-INDUCIBLE INTEGRAL MEMBRANE PROTEIN TM6P1-RELATED"/>
    <property type="match status" value="1"/>
</dbReference>
<dbReference type="InParanoid" id="A0A1Y2D4M6"/>
<feature type="region of interest" description="Disordered" evidence="5">
    <location>
        <begin position="1"/>
        <end position="23"/>
    </location>
</feature>
<evidence type="ECO:0000256" key="4">
    <source>
        <dbReference type="ARBA" id="ARBA00023136"/>
    </source>
</evidence>
<accession>A0A1Y2D4M6</accession>
<feature type="transmembrane region" description="Helical" evidence="6">
    <location>
        <begin position="56"/>
        <end position="83"/>
    </location>
</feature>
<gene>
    <name evidence="8" type="ORF">BCR35DRAFT_355948</name>
</gene>
<organism evidence="8 9">
    <name type="scientific">Leucosporidium creatinivorum</name>
    <dbReference type="NCBI Taxonomy" id="106004"/>
    <lineage>
        <taxon>Eukaryota</taxon>
        <taxon>Fungi</taxon>
        <taxon>Dikarya</taxon>
        <taxon>Basidiomycota</taxon>
        <taxon>Pucciniomycotina</taxon>
        <taxon>Microbotryomycetes</taxon>
        <taxon>Leucosporidiales</taxon>
        <taxon>Leucosporidium</taxon>
    </lineage>
</organism>
<comment type="subcellular location">
    <subcellularLocation>
        <location evidence="1">Endomembrane system</location>
        <topology evidence="1">Multi-pass membrane protein</topology>
    </subcellularLocation>
</comment>
<reference evidence="8 9" key="1">
    <citation type="submission" date="2016-07" db="EMBL/GenBank/DDBJ databases">
        <title>Pervasive Adenine N6-methylation of Active Genes in Fungi.</title>
        <authorList>
            <consortium name="DOE Joint Genome Institute"/>
            <person name="Mondo S.J."/>
            <person name="Dannebaum R.O."/>
            <person name="Kuo R.C."/>
            <person name="Labutti K."/>
            <person name="Haridas S."/>
            <person name="Kuo A."/>
            <person name="Salamov A."/>
            <person name="Ahrendt S.R."/>
            <person name="Lipzen A."/>
            <person name="Sullivan W."/>
            <person name="Andreopoulos W.B."/>
            <person name="Clum A."/>
            <person name="Lindquist E."/>
            <person name="Daum C."/>
            <person name="Ramamoorthy G.K."/>
            <person name="Gryganskyi A."/>
            <person name="Culley D."/>
            <person name="Magnuson J.K."/>
            <person name="James T.Y."/>
            <person name="O'Malley M.A."/>
            <person name="Stajich J.E."/>
            <person name="Spatafora J.W."/>
            <person name="Visel A."/>
            <person name="Grigoriev I.V."/>
        </authorList>
    </citation>
    <scope>NUCLEOTIDE SEQUENCE [LARGE SCALE GENOMIC DNA]</scope>
    <source>
        <strain evidence="8 9">62-1032</strain>
    </source>
</reference>
<evidence type="ECO:0000256" key="6">
    <source>
        <dbReference type="SAM" id="Phobius"/>
    </source>
</evidence>
<feature type="transmembrane region" description="Helical" evidence="6">
    <location>
        <begin position="109"/>
        <end position="127"/>
    </location>
</feature>
<keyword evidence="9" id="KW-1185">Reference proteome</keyword>
<dbReference type="Pfam" id="PF10277">
    <property type="entry name" value="Frag1"/>
    <property type="match status" value="1"/>
</dbReference>